<name>A0A4Y2HWL5_ARAVE</name>
<keyword evidence="2" id="KW-1185">Reference proteome</keyword>
<dbReference type="EMBL" id="BGPR01183400">
    <property type="protein sequence ID" value="GBM69615.1"/>
    <property type="molecule type" value="Genomic_DNA"/>
</dbReference>
<dbReference type="AlphaFoldDB" id="A0A4Y2HWL5"/>
<dbReference type="PANTHER" id="PTHR47331">
    <property type="entry name" value="PHD-TYPE DOMAIN-CONTAINING PROTEIN"/>
    <property type="match status" value="1"/>
</dbReference>
<evidence type="ECO:0000313" key="2">
    <source>
        <dbReference type="Proteomes" id="UP000499080"/>
    </source>
</evidence>
<dbReference type="PANTHER" id="PTHR47331:SF2">
    <property type="match status" value="1"/>
</dbReference>
<protein>
    <submittedName>
        <fullName evidence="1">Uncharacterized protein</fullName>
    </submittedName>
</protein>
<organism evidence="1 2">
    <name type="scientific">Araneus ventricosus</name>
    <name type="common">Orbweaver spider</name>
    <name type="synonym">Epeira ventricosa</name>
    <dbReference type="NCBI Taxonomy" id="182803"/>
    <lineage>
        <taxon>Eukaryota</taxon>
        <taxon>Metazoa</taxon>
        <taxon>Ecdysozoa</taxon>
        <taxon>Arthropoda</taxon>
        <taxon>Chelicerata</taxon>
        <taxon>Arachnida</taxon>
        <taxon>Araneae</taxon>
        <taxon>Araneomorphae</taxon>
        <taxon>Entelegynae</taxon>
        <taxon>Araneoidea</taxon>
        <taxon>Araneidae</taxon>
        <taxon>Araneus</taxon>
    </lineage>
</organism>
<reference evidence="1 2" key="1">
    <citation type="journal article" date="2019" name="Sci. Rep.">
        <title>Orb-weaving spider Araneus ventricosus genome elucidates the spidroin gene catalogue.</title>
        <authorList>
            <person name="Kono N."/>
            <person name="Nakamura H."/>
            <person name="Ohtoshi R."/>
            <person name="Moran D.A.P."/>
            <person name="Shinohara A."/>
            <person name="Yoshida Y."/>
            <person name="Fujiwara M."/>
            <person name="Mori M."/>
            <person name="Tomita M."/>
            <person name="Arakawa K."/>
        </authorList>
    </citation>
    <scope>NUCLEOTIDE SEQUENCE [LARGE SCALE GENOMIC DNA]</scope>
</reference>
<gene>
    <name evidence="1" type="ORF">AVEN_91379_1</name>
</gene>
<accession>A0A4Y2HWL5</accession>
<sequence length="128" mass="14852">MFFLNRDKDNYLFVLSLHQACFANLQQACIGRRWQTCCKLMCYLGELRRIEKFIMKSVQAGEFAEEIHRLKTGKPVNTTNKRNQLNPFPDEDVILSVGGRLANAKLPYRVKHPYIIPKTHSVTSLIVR</sequence>
<dbReference type="Proteomes" id="UP000499080">
    <property type="component" value="Unassembled WGS sequence"/>
</dbReference>
<comment type="caution">
    <text evidence="1">The sequence shown here is derived from an EMBL/GenBank/DDBJ whole genome shotgun (WGS) entry which is preliminary data.</text>
</comment>
<evidence type="ECO:0000313" key="1">
    <source>
        <dbReference type="EMBL" id="GBM69615.1"/>
    </source>
</evidence>
<dbReference type="OrthoDB" id="6434642at2759"/>
<proteinExistence type="predicted"/>